<accession>A0A9Q1HSF6</accession>
<dbReference type="GO" id="GO:0007217">
    <property type="term" value="P:tachykinin receptor signaling pathway"/>
    <property type="evidence" value="ECO:0007669"/>
    <property type="project" value="InterPro"/>
</dbReference>
<dbReference type="OrthoDB" id="9397481at2759"/>
<gene>
    <name evidence="9" type="ORF">COCON_G00179690</name>
</gene>
<protein>
    <recommendedName>
        <fullName evidence="11">Neuromedin-K</fullName>
    </recommendedName>
</protein>
<dbReference type="Proteomes" id="UP001152803">
    <property type="component" value="Unassembled WGS sequence"/>
</dbReference>
<keyword evidence="3" id="KW-0964">Secreted</keyword>
<evidence type="ECO:0000256" key="5">
    <source>
        <dbReference type="ARBA" id="ARBA00022729"/>
    </source>
</evidence>
<dbReference type="GO" id="GO:0045777">
    <property type="term" value="P:positive regulation of blood pressure"/>
    <property type="evidence" value="ECO:0007669"/>
    <property type="project" value="TreeGrafter"/>
</dbReference>
<proteinExistence type="inferred from homology"/>
<evidence type="ECO:0008006" key="11">
    <source>
        <dbReference type="Google" id="ProtNLM"/>
    </source>
</evidence>
<organism evidence="9 10">
    <name type="scientific">Conger conger</name>
    <name type="common">Conger eel</name>
    <name type="synonym">Muraena conger</name>
    <dbReference type="NCBI Taxonomy" id="82655"/>
    <lineage>
        <taxon>Eukaryota</taxon>
        <taxon>Metazoa</taxon>
        <taxon>Chordata</taxon>
        <taxon>Craniata</taxon>
        <taxon>Vertebrata</taxon>
        <taxon>Euteleostomi</taxon>
        <taxon>Actinopterygii</taxon>
        <taxon>Neopterygii</taxon>
        <taxon>Teleostei</taxon>
        <taxon>Anguilliformes</taxon>
        <taxon>Congridae</taxon>
        <taxon>Conger</taxon>
    </lineage>
</organism>
<keyword evidence="7" id="KW-0527">Neuropeptide</keyword>
<comment type="caution">
    <text evidence="9">The sequence shown here is derived from an EMBL/GenBank/DDBJ whole genome shotgun (WGS) entry which is preliminary data.</text>
</comment>
<dbReference type="PROSITE" id="PS00267">
    <property type="entry name" value="TACHYKININ"/>
    <property type="match status" value="1"/>
</dbReference>
<evidence type="ECO:0000256" key="4">
    <source>
        <dbReference type="ARBA" id="ARBA00022685"/>
    </source>
</evidence>
<dbReference type="PANTHER" id="PTHR15536:SF1">
    <property type="entry name" value="TACHYKININ-3"/>
    <property type="match status" value="1"/>
</dbReference>
<evidence type="ECO:0000313" key="9">
    <source>
        <dbReference type="EMBL" id="KAJ8258957.1"/>
    </source>
</evidence>
<comment type="similarity">
    <text evidence="2">Belongs to the tachykinin family.</text>
</comment>
<keyword evidence="6" id="KW-0027">Amidation</keyword>
<reference evidence="9" key="1">
    <citation type="journal article" date="2023" name="Science">
        <title>Genome structures resolve the early diversification of teleost fishes.</title>
        <authorList>
            <person name="Parey E."/>
            <person name="Louis A."/>
            <person name="Montfort J."/>
            <person name="Bouchez O."/>
            <person name="Roques C."/>
            <person name="Iampietro C."/>
            <person name="Lluch J."/>
            <person name="Castinel A."/>
            <person name="Donnadieu C."/>
            <person name="Desvignes T."/>
            <person name="Floi Bucao C."/>
            <person name="Jouanno E."/>
            <person name="Wen M."/>
            <person name="Mejri S."/>
            <person name="Dirks R."/>
            <person name="Jansen H."/>
            <person name="Henkel C."/>
            <person name="Chen W.J."/>
            <person name="Zahm M."/>
            <person name="Cabau C."/>
            <person name="Klopp C."/>
            <person name="Thompson A.W."/>
            <person name="Robinson-Rechavi M."/>
            <person name="Braasch I."/>
            <person name="Lecointre G."/>
            <person name="Bobe J."/>
            <person name="Postlethwait J.H."/>
            <person name="Berthelot C."/>
            <person name="Roest Crollius H."/>
            <person name="Guiguen Y."/>
        </authorList>
    </citation>
    <scope>NUCLEOTIDE SEQUENCE</scope>
    <source>
        <strain evidence="9">Concon-B</strain>
    </source>
</reference>
<dbReference type="AlphaFoldDB" id="A0A9Q1HSF6"/>
<sequence>MKDYVEKAVKIRNIHLRKDGVISEFVNHRDLLQERHNRLLTLIFSVYRYCLGRMMKPYLLFAILSFIVTLRSCQSNCEEQEPQESMQEERLNIDNFPRDFLKRYNDIDYDTFVGLMGRRSAGMNNLPPLKRDMDDIFVGLMGRRSSESSKSHLQSWRKEGYPQGRGAILFNKGKLRFRRGV</sequence>
<dbReference type="EMBL" id="JAFJMO010000013">
    <property type="protein sequence ID" value="KAJ8258957.1"/>
    <property type="molecule type" value="Genomic_DNA"/>
</dbReference>
<evidence type="ECO:0000256" key="3">
    <source>
        <dbReference type="ARBA" id="ARBA00022525"/>
    </source>
</evidence>
<dbReference type="InterPro" id="IPR003635">
    <property type="entry name" value="Neurokinin-B/TAC3"/>
</dbReference>
<evidence type="ECO:0000313" key="10">
    <source>
        <dbReference type="Proteomes" id="UP001152803"/>
    </source>
</evidence>
<dbReference type="InterPro" id="IPR013055">
    <property type="entry name" value="Tachy_Neuro_lke_CS"/>
</dbReference>
<keyword evidence="4" id="KW-0165">Cleavage on pair of basic residues</keyword>
<dbReference type="GO" id="GO:0007218">
    <property type="term" value="P:neuropeptide signaling pathway"/>
    <property type="evidence" value="ECO:0007669"/>
    <property type="project" value="UniProtKB-KW"/>
</dbReference>
<evidence type="ECO:0000256" key="8">
    <source>
        <dbReference type="ARBA" id="ARBA00045164"/>
    </source>
</evidence>
<comment type="function">
    <text evidence="8">Tachykinins are active peptides which excite neurons, evoke behavioral responses, are potent vasodilators and secretagogues, and contract (directly or indirectly) many smooth muscles. Is a critical central regulator of gonadal function.</text>
</comment>
<keyword evidence="5" id="KW-0732">Signal</keyword>
<evidence type="ECO:0000256" key="6">
    <source>
        <dbReference type="ARBA" id="ARBA00022815"/>
    </source>
</evidence>
<comment type="subcellular location">
    <subcellularLocation>
        <location evidence="1">Secreted</location>
    </subcellularLocation>
</comment>
<dbReference type="PANTHER" id="PTHR15536">
    <property type="entry name" value="TACHYKININ-3"/>
    <property type="match status" value="1"/>
</dbReference>
<evidence type="ECO:0000256" key="2">
    <source>
        <dbReference type="ARBA" id="ARBA00007518"/>
    </source>
</evidence>
<evidence type="ECO:0000256" key="1">
    <source>
        <dbReference type="ARBA" id="ARBA00004613"/>
    </source>
</evidence>
<name>A0A9Q1HSF6_CONCO</name>
<dbReference type="GO" id="GO:0005576">
    <property type="term" value="C:extracellular region"/>
    <property type="evidence" value="ECO:0007669"/>
    <property type="project" value="UniProtKB-SubCell"/>
</dbReference>
<evidence type="ECO:0000256" key="7">
    <source>
        <dbReference type="ARBA" id="ARBA00023320"/>
    </source>
</evidence>
<keyword evidence="10" id="KW-1185">Reference proteome</keyword>